<sequence>MQTFFQIWRVLKMRVKLLIALAIASVLLIFTAGTAMACSNPNCCSSCTCGDKCVCTGDSPCCDACTCGTALDSVVSTTVPVTQVDGTAVAEALQKEAFAASSADAFGFPVLDGITADALGAQTDLEAISLINSIDACPLNTLACDGDCGVCPECTCEERLTTFQGPIVNLGCPVVNTVPQRVDLVSPVIKPEFPVINLAPQATIALPQVNARLNCFDIDCGDCGCPVTTPTRVR</sequence>
<dbReference type="KEGG" id="rci:RCIX1759"/>
<reference evidence="1 2" key="1">
    <citation type="journal article" date="2006" name="Science">
        <title>Genome of rice cluster I archaea -- the key methane producers in the rice rhizosphere.</title>
        <authorList>
            <person name="Erkel C."/>
            <person name="Kube M."/>
            <person name="Reinhardt R."/>
            <person name="Liesack W."/>
        </authorList>
    </citation>
    <scope>NUCLEOTIDE SEQUENCE [LARGE SCALE GENOMIC DNA]</scope>
    <source>
        <strain evidence="2">DSM 22066 / NBRC 105507 / MRE50</strain>
    </source>
</reference>
<dbReference type="EMBL" id="AM114193">
    <property type="protein sequence ID" value="CAJ36965.1"/>
    <property type="molecule type" value="Genomic_DNA"/>
</dbReference>
<gene>
    <name evidence="1" type="ORF">RCIX1759</name>
</gene>
<dbReference type="Proteomes" id="UP000000663">
    <property type="component" value="Chromosome"/>
</dbReference>
<evidence type="ECO:0000313" key="2">
    <source>
        <dbReference type="Proteomes" id="UP000000663"/>
    </source>
</evidence>
<protein>
    <submittedName>
        <fullName evidence="1">Uncharacterized protein</fullName>
    </submittedName>
</protein>
<accession>Q0W3S8</accession>
<organism evidence="1 2">
    <name type="scientific">Methanocella arvoryzae (strain DSM 22066 / NBRC 105507 / MRE50)</name>
    <dbReference type="NCBI Taxonomy" id="351160"/>
    <lineage>
        <taxon>Archaea</taxon>
        <taxon>Methanobacteriati</taxon>
        <taxon>Methanobacteriota</taxon>
        <taxon>Stenosarchaea group</taxon>
        <taxon>Methanomicrobia</taxon>
        <taxon>Methanocellales</taxon>
        <taxon>Methanocellaceae</taxon>
        <taxon>Methanocella</taxon>
    </lineage>
</organism>
<dbReference type="STRING" id="351160.RCIX1759"/>
<proteinExistence type="predicted"/>
<evidence type="ECO:0000313" key="1">
    <source>
        <dbReference type="EMBL" id="CAJ36965.1"/>
    </source>
</evidence>
<dbReference type="AlphaFoldDB" id="Q0W3S8"/>
<name>Q0W3S8_METAR</name>
<keyword evidence="2" id="KW-1185">Reference proteome</keyword>